<dbReference type="InterPro" id="IPR021109">
    <property type="entry name" value="Peptidase_aspartic_dom_sf"/>
</dbReference>
<evidence type="ECO:0000256" key="3">
    <source>
        <dbReference type="RuleBase" id="RU000454"/>
    </source>
</evidence>
<dbReference type="PROSITE" id="PS00141">
    <property type="entry name" value="ASP_PROTEASE"/>
    <property type="match status" value="1"/>
</dbReference>
<evidence type="ECO:0000259" key="6">
    <source>
        <dbReference type="PROSITE" id="PS51767"/>
    </source>
</evidence>
<proteinExistence type="inferred from homology"/>
<dbReference type="InterPro" id="IPR001969">
    <property type="entry name" value="Aspartic_peptidase_AS"/>
</dbReference>
<evidence type="ECO:0000313" key="8">
    <source>
        <dbReference type="Proteomes" id="UP000269793"/>
    </source>
</evidence>
<dbReference type="PROSITE" id="PS51767">
    <property type="entry name" value="PEPTIDASE_A1"/>
    <property type="match status" value="1"/>
</dbReference>
<dbReference type="GO" id="GO:0004190">
    <property type="term" value="F:aspartic-type endopeptidase activity"/>
    <property type="evidence" value="ECO:0007669"/>
    <property type="project" value="UniProtKB-KW"/>
</dbReference>
<keyword evidence="3 7" id="KW-0378">Hydrolase</keyword>
<feature type="domain" description="Peptidase A1" evidence="6">
    <location>
        <begin position="103"/>
        <end position="389"/>
    </location>
</feature>
<organism evidence="7 8">
    <name type="scientific">Malassezia restricta (strain ATCC 96810 / NBRC 103918 / CBS 7877)</name>
    <name type="common">Seborrheic dermatitis infection agent</name>
    <dbReference type="NCBI Taxonomy" id="425264"/>
    <lineage>
        <taxon>Eukaryota</taxon>
        <taxon>Fungi</taxon>
        <taxon>Dikarya</taxon>
        <taxon>Basidiomycota</taxon>
        <taxon>Ustilaginomycotina</taxon>
        <taxon>Malasseziomycetes</taxon>
        <taxon>Malasseziales</taxon>
        <taxon>Malasseziaceae</taxon>
        <taxon>Malassezia</taxon>
    </lineage>
</organism>
<dbReference type="EMBL" id="CP033152">
    <property type="protein sequence ID" value="AYO43791.1"/>
    <property type="molecule type" value="Genomic_DNA"/>
</dbReference>
<reference evidence="7 8" key="1">
    <citation type="submission" date="2018-10" db="EMBL/GenBank/DDBJ databases">
        <title>Complete genome sequence of Malassezia restricta CBS 7877.</title>
        <authorList>
            <person name="Morand S.C."/>
            <person name="Bertignac M."/>
            <person name="Iltis A."/>
            <person name="Kolder I."/>
            <person name="Pirovano W."/>
            <person name="Jourdain R."/>
            <person name="Clavaud C."/>
        </authorList>
    </citation>
    <scope>NUCLEOTIDE SEQUENCE [LARGE SCALE GENOMIC DNA]</scope>
    <source>
        <strain evidence="7 8">CBS 7877</strain>
    </source>
</reference>
<dbReference type="PANTHER" id="PTHR47966">
    <property type="entry name" value="BETA-SITE APP-CLEAVING ENZYME, ISOFORM A-RELATED"/>
    <property type="match status" value="1"/>
</dbReference>
<dbReference type="EC" id="3.4.23.-" evidence="7"/>
<protein>
    <submittedName>
        <fullName evidence="7">Aspartic protease</fullName>
        <ecNumber evidence="7">3.4.23.-</ecNumber>
    </submittedName>
</protein>
<accession>A0A3G2S6L3</accession>
<dbReference type="Gene3D" id="2.40.70.10">
    <property type="entry name" value="Acid Proteases"/>
    <property type="match status" value="2"/>
</dbReference>
<keyword evidence="2 3" id="KW-0064">Aspartyl protease</keyword>
<dbReference type="InterPro" id="IPR001461">
    <property type="entry name" value="Aspartic_peptidase_A1"/>
</dbReference>
<keyword evidence="5" id="KW-0732">Signal</keyword>
<evidence type="ECO:0000256" key="5">
    <source>
        <dbReference type="SAM" id="SignalP"/>
    </source>
</evidence>
<feature type="signal peptide" evidence="5">
    <location>
        <begin position="1"/>
        <end position="20"/>
    </location>
</feature>
<gene>
    <name evidence="7" type="primary">pr1_1</name>
    <name evidence="7" type="ORF">DNF11_2841</name>
</gene>
<dbReference type="Proteomes" id="UP000269793">
    <property type="component" value="Chromosome V"/>
</dbReference>
<keyword evidence="3 7" id="KW-0645">Protease</keyword>
<feature type="chain" id="PRO_5018002695" evidence="5">
    <location>
        <begin position="21"/>
        <end position="392"/>
    </location>
</feature>
<dbReference type="PRINTS" id="PR00792">
    <property type="entry name" value="PEPSIN"/>
</dbReference>
<dbReference type="Pfam" id="PF00026">
    <property type="entry name" value="Asp"/>
    <property type="match status" value="1"/>
</dbReference>
<keyword evidence="8" id="KW-1185">Reference proteome</keyword>
<dbReference type="PANTHER" id="PTHR47966:SF57">
    <property type="entry name" value="PEPTIDASE A1 DOMAIN-CONTAINING PROTEIN"/>
    <property type="match status" value="1"/>
</dbReference>
<dbReference type="SUPFAM" id="SSF50630">
    <property type="entry name" value="Acid proteases"/>
    <property type="match status" value="1"/>
</dbReference>
<dbReference type="VEuPathDB" id="FungiDB:DNF11_2841"/>
<evidence type="ECO:0000256" key="4">
    <source>
        <dbReference type="SAM" id="MobiDB-lite"/>
    </source>
</evidence>
<dbReference type="InterPro" id="IPR033121">
    <property type="entry name" value="PEPTIDASE_A1"/>
</dbReference>
<evidence type="ECO:0000256" key="1">
    <source>
        <dbReference type="ARBA" id="ARBA00007447"/>
    </source>
</evidence>
<dbReference type="CDD" id="cd05471">
    <property type="entry name" value="pepsin_like"/>
    <property type="match status" value="1"/>
</dbReference>
<evidence type="ECO:0000256" key="2">
    <source>
        <dbReference type="ARBA" id="ARBA00022750"/>
    </source>
</evidence>
<comment type="similarity">
    <text evidence="1 3">Belongs to the peptidase A1 family.</text>
</comment>
<dbReference type="InterPro" id="IPR034164">
    <property type="entry name" value="Pepsin-like_dom"/>
</dbReference>
<evidence type="ECO:0000313" key="7">
    <source>
        <dbReference type="EMBL" id="AYO43791.1"/>
    </source>
</evidence>
<sequence length="392" mass="42795">MRLFLRLALGLVAAAHVVLASSPTGLTVHLERRNFLLNDDNTVNFKAVANHAKQLSHKYNFLMKKFKDNMGKDHPLLNALVEALSKRGEGEVGLTDIRSELLWAGEIQFGNSKFKIDFDTGSADTLVNPGAYEPRKSSSSKKTSDEFETSYADNTRAVGAIYTDDMVFGGLKAKNVAIGLSRSKFSDDGESVGIAGLSFPSIQAFPKKYDPIFVALMHQKAVAEPVFQFTLKPGTGSTLHLGGVDYSKVKDKIDYVNVNPDDGFWITDGSVQGVKTKFVIDSGTTLIIGPMDQVLEVISKLPGVTPHYNLDSLQATFDCSRPPTVDFEINGKKYKLDKQQASYGTSFGRCVLSIMGQRGLPMHAWVLGDAFMQGVSVVFDMGRNRMGFAPSA</sequence>
<dbReference type="OrthoDB" id="15189at2759"/>
<name>A0A3G2S6L3_MALR7</name>
<dbReference type="AlphaFoldDB" id="A0A3G2S6L3"/>
<feature type="region of interest" description="Disordered" evidence="4">
    <location>
        <begin position="127"/>
        <end position="146"/>
    </location>
</feature>
<dbReference type="GO" id="GO:0006508">
    <property type="term" value="P:proteolysis"/>
    <property type="evidence" value="ECO:0007669"/>
    <property type="project" value="UniProtKB-KW"/>
</dbReference>